<reference evidence="1 2" key="1">
    <citation type="submission" date="2016-10" db="EMBL/GenBank/DDBJ databases">
        <title>Comparative genome analysis of multiple Pseudomonas spp. focuses on biocontrol and plant growth promoting traits.</title>
        <authorList>
            <person name="Tao X.-Y."/>
            <person name="Taylor C.G."/>
        </authorList>
    </citation>
    <scope>NUCLEOTIDE SEQUENCE [LARGE SCALE GENOMIC DNA]</scope>
    <source>
        <strain evidence="1 2">2F9</strain>
    </source>
</reference>
<evidence type="ECO:0000313" key="1">
    <source>
        <dbReference type="EMBL" id="RON96250.1"/>
    </source>
</evidence>
<comment type="caution">
    <text evidence="1">The sequence shown here is derived from an EMBL/GenBank/DDBJ whole genome shotgun (WGS) entry which is preliminary data.</text>
</comment>
<evidence type="ECO:0000313" key="2">
    <source>
        <dbReference type="Proteomes" id="UP000283650"/>
    </source>
</evidence>
<protein>
    <recommendedName>
        <fullName evidence="3">Bacterial Ig-like domain-containing protein</fullName>
    </recommendedName>
</protein>
<dbReference type="RefSeq" id="WP_123375173.1">
    <property type="nucleotide sequence ID" value="NZ_MOBY01000003.1"/>
</dbReference>
<gene>
    <name evidence="1" type="ORF">BK672_06680</name>
</gene>
<dbReference type="Proteomes" id="UP000283650">
    <property type="component" value="Unassembled WGS sequence"/>
</dbReference>
<evidence type="ECO:0008006" key="3">
    <source>
        <dbReference type="Google" id="ProtNLM"/>
    </source>
</evidence>
<sequence>MNDLVTPSKHRTSVELSSVSAELEAPRILSITNGDDISIPPGGTTTNGNLSFVGSAEPNQLAVMLDNGIPAHHLVTVDEHGHFSALLLDQARGIHAYSVTTSDGQVSATWTVEVDVSEKVSIDSVYDAAGTPVGNGETTFQNELNFIGKAAPGKVVELVNNGTVLSLLNVGTDGHWSANIKDLKTGTQNFIARETNGQHSSSWRVLIKQPAPISIQFVLGNESFQLIGNQETTTDRSVTLVGTANPGETGWIVDYHRDLVPFAANEHGVYSAKIEDLKENLVHTFRLRSDLGRLSASWAIKVISSKLR</sequence>
<proteinExistence type="predicted"/>
<name>A0A423NDE8_PSEFL</name>
<accession>A0A423NDE8</accession>
<dbReference type="Gene3D" id="2.60.40.10">
    <property type="entry name" value="Immunoglobulins"/>
    <property type="match status" value="1"/>
</dbReference>
<dbReference type="AlphaFoldDB" id="A0A423NDE8"/>
<organism evidence="1 2">
    <name type="scientific">Pseudomonas fluorescens</name>
    <dbReference type="NCBI Taxonomy" id="294"/>
    <lineage>
        <taxon>Bacteria</taxon>
        <taxon>Pseudomonadati</taxon>
        <taxon>Pseudomonadota</taxon>
        <taxon>Gammaproteobacteria</taxon>
        <taxon>Pseudomonadales</taxon>
        <taxon>Pseudomonadaceae</taxon>
        <taxon>Pseudomonas</taxon>
    </lineage>
</organism>
<dbReference type="InterPro" id="IPR013783">
    <property type="entry name" value="Ig-like_fold"/>
</dbReference>
<dbReference type="EMBL" id="MOBY01000003">
    <property type="protein sequence ID" value="RON96250.1"/>
    <property type="molecule type" value="Genomic_DNA"/>
</dbReference>